<reference evidence="6" key="1">
    <citation type="submission" date="2022-06" db="EMBL/GenBank/DDBJ databases">
        <title>Genome sequence of Phormidium yuhuli AB48 isolated from an industrial photobioreactor environment.</title>
        <authorList>
            <person name="Qiu Y."/>
            <person name="Noonan A.J.C."/>
            <person name="Dofher K."/>
            <person name="Koch M."/>
            <person name="Kieft B."/>
            <person name="Lin X."/>
            <person name="Ziels R.M."/>
            <person name="Hallam S.J."/>
        </authorList>
    </citation>
    <scope>NUCLEOTIDE SEQUENCE</scope>
    <source>
        <strain evidence="6">AB48</strain>
    </source>
</reference>
<dbReference type="Proteomes" id="UP001056708">
    <property type="component" value="Chromosome"/>
</dbReference>
<dbReference type="SFLD" id="SFLDG01129">
    <property type="entry name" value="C1.5:_HAD__Beta-PGM__Phosphata"/>
    <property type="match status" value="1"/>
</dbReference>
<dbReference type="PRINTS" id="PR00413">
    <property type="entry name" value="HADHALOGNASE"/>
</dbReference>
<dbReference type="NCBIfam" id="TIGR01509">
    <property type="entry name" value="HAD-SF-IA-v3"/>
    <property type="match status" value="1"/>
</dbReference>
<evidence type="ECO:0000313" key="7">
    <source>
        <dbReference type="Proteomes" id="UP001056708"/>
    </source>
</evidence>
<dbReference type="SFLD" id="SFLDG01135">
    <property type="entry name" value="C1.5.6:_HAD__Beta-PGM__Phospha"/>
    <property type="match status" value="1"/>
</dbReference>
<protein>
    <submittedName>
        <fullName evidence="6">HAD-IA family hydrolase</fullName>
    </submittedName>
</protein>
<organism evidence="6 7">
    <name type="scientific">Phormidium yuhuli AB48</name>
    <dbReference type="NCBI Taxonomy" id="2940671"/>
    <lineage>
        <taxon>Bacteria</taxon>
        <taxon>Bacillati</taxon>
        <taxon>Cyanobacteriota</taxon>
        <taxon>Cyanophyceae</taxon>
        <taxon>Oscillatoriophycideae</taxon>
        <taxon>Oscillatoriales</taxon>
        <taxon>Oscillatoriaceae</taxon>
        <taxon>Phormidium</taxon>
        <taxon>Phormidium yuhuli</taxon>
    </lineage>
</organism>
<dbReference type="PANTHER" id="PTHR46193">
    <property type="entry name" value="6-PHOSPHOGLUCONATE PHOSPHATASE"/>
    <property type="match status" value="1"/>
</dbReference>
<keyword evidence="4" id="KW-0460">Magnesium</keyword>
<dbReference type="Pfam" id="PF13419">
    <property type="entry name" value="HAD_2"/>
    <property type="match status" value="1"/>
</dbReference>
<keyword evidence="5" id="KW-0119">Carbohydrate metabolism</keyword>
<comment type="cofactor">
    <cofactor evidence="1">
        <name>Mg(2+)</name>
        <dbReference type="ChEBI" id="CHEBI:18420"/>
    </cofactor>
</comment>
<gene>
    <name evidence="6" type="ORF">NEA10_14595</name>
</gene>
<sequence length="223" mass="25087">MVLTAILFDLDGTLVNTDILHFSIWQDLLLDQGITIDRPFYDQFMVGHRNEAIVRDVLSHLPFEVGMELAQRKEALFRERGHQMQRLAGLDRLLDWLSQEGLATAVVTNAPRKNAEMMLTSLGLSDRFDTLIISEELPQGKPHPLPYQTALTQLGRESREAIAFEDTPLGIRSAVGAGVTTIGMATTHDPQVLQEAGAEFAIEDFTRKRLWTWLPQLRPSDPL</sequence>
<keyword evidence="7" id="KW-1185">Reference proteome</keyword>
<dbReference type="RefSeq" id="WP_252661728.1">
    <property type="nucleotide sequence ID" value="NZ_CP098611.1"/>
</dbReference>
<dbReference type="InterPro" id="IPR041492">
    <property type="entry name" value="HAD_2"/>
</dbReference>
<evidence type="ECO:0000256" key="5">
    <source>
        <dbReference type="ARBA" id="ARBA00023277"/>
    </source>
</evidence>
<comment type="similarity">
    <text evidence="2">Belongs to the HAD-like hydrolase superfamily. CbbY/CbbZ/Gph/YieH family.</text>
</comment>
<dbReference type="InterPro" id="IPR023198">
    <property type="entry name" value="PGP-like_dom2"/>
</dbReference>
<dbReference type="GO" id="GO:0016787">
    <property type="term" value="F:hydrolase activity"/>
    <property type="evidence" value="ECO:0007669"/>
    <property type="project" value="UniProtKB-KW"/>
</dbReference>
<name>A0ABY5AMA8_9CYAN</name>
<dbReference type="InterPro" id="IPR036412">
    <property type="entry name" value="HAD-like_sf"/>
</dbReference>
<dbReference type="Gene3D" id="1.10.150.240">
    <property type="entry name" value="Putative phosphatase, domain 2"/>
    <property type="match status" value="1"/>
</dbReference>
<dbReference type="PANTHER" id="PTHR46193:SF18">
    <property type="entry name" value="HEXITOL PHOSPHATASE B"/>
    <property type="match status" value="1"/>
</dbReference>
<dbReference type="Gene3D" id="3.40.50.1000">
    <property type="entry name" value="HAD superfamily/HAD-like"/>
    <property type="match status" value="1"/>
</dbReference>
<keyword evidence="6" id="KW-0378">Hydrolase</keyword>
<dbReference type="InterPro" id="IPR051600">
    <property type="entry name" value="Beta-PGM-like"/>
</dbReference>
<proteinExistence type="inferred from homology"/>
<dbReference type="SUPFAM" id="SSF56784">
    <property type="entry name" value="HAD-like"/>
    <property type="match status" value="1"/>
</dbReference>
<dbReference type="InterPro" id="IPR023214">
    <property type="entry name" value="HAD_sf"/>
</dbReference>
<dbReference type="InterPro" id="IPR006439">
    <property type="entry name" value="HAD-SF_hydro_IA"/>
</dbReference>
<keyword evidence="3" id="KW-0479">Metal-binding</keyword>
<evidence type="ECO:0000256" key="4">
    <source>
        <dbReference type="ARBA" id="ARBA00022842"/>
    </source>
</evidence>
<dbReference type="PROSITE" id="PS01228">
    <property type="entry name" value="COF_1"/>
    <property type="match status" value="1"/>
</dbReference>
<dbReference type="CDD" id="cd07505">
    <property type="entry name" value="HAD_BPGM-like"/>
    <property type="match status" value="1"/>
</dbReference>
<evidence type="ECO:0000256" key="2">
    <source>
        <dbReference type="ARBA" id="ARBA00006171"/>
    </source>
</evidence>
<accession>A0ABY5AMA8</accession>
<dbReference type="SFLD" id="SFLDS00003">
    <property type="entry name" value="Haloacid_Dehalogenase"/>
    <property type="match status" value="1"/>
</dbReference>
<evidence type="ECO:0000256" key="3">
    <source>
        <dbReference type="ARBA" id="ARBA00022723"/>
    </source>
</evidence>
<evidence type="ECO:0000256" key="1">
    <source>
        <dbReference type="ARBA" id="ARBA00001946"/>
    </source>
</evidence>
<dbReference type="EMBL" id="CP098611">
    <property type="protein sequence ID" value="USR90068.1"/>
    <property type="molecule type" value="Genomic_DNA"/>
</dbReference>
<evidence type="ECO:0000313" key="6">
    <source>
        <dbReference type="EMBL" id="USR90068.1"/>
    </source>
</evidence>